<evidence type="ECO:0000313" key="3">
    <source>
        <dbReference type="Proteomes" id="UP000007015"/>
    </source>
</evidence>
<dbReference type="EMBL" id="CM000129">
    <property type="protein sequence ID" value="EAY92827.1"/>
    <property type="molecule type" value="Genomic_DNA"/>
</dbReference>
<dbReference type="AlphaFoldDB" id="A2XPR7"/>
<dbReference type="Proteomes" id="UP000007015">
    <property type="component" value="Chromosome 4"/>
</dbReference>
<organism evidence="2 3">
    <name type="scientific">Oryza sativa subsp. indica</name>
    <name type="common">Rice</name>
    <dbReference type="NCBI Taxonomy" id="39946"/>
    <lineage>
        <taxon>Eukaryota</taxon>
        <taxon>Viridiplantae</taxon>
        <taxon>Streptophyta</taxon>
        <taxon>Embryophyta</taxon>
        <taxon>Tracheophyta</taxon>
        <taxon>Spermatophyta</taxon>
        <taxon>Magnoliopsida</taxon>
        <taxon>Liliopsida</taxon>
        <taxon>Poales</taxon>
        <taxon>Poaceae</taxon>
        <taxon>BOP clade</taxon>
        <taxon>Oryzoideae</taxon>
        <taxon>Oryzeae</taxon>
        <taxon>Oryzinae</taxon>
        <taxon>Oryza</taxon>
        <taxon>Oryza sativa</taxon>
    </lineage>
</organism>
<proteinExistence type="predicted"/>
<reference evidence="2 3" key="1">
    <citation type="journal article" date="2005" name="PLoS Biol.">
        <title>The genomes of Oryza sativa: a history of duplications.</title>
        <authorList>
            <person name="Yu J."/>
            <person name="Wang J."/>
            <person name="Lin W."/>
            <person name="Li S."/>
            <person name="Li H."/>
            <person name="Zhou J."/>
            <person name="Ni P."/>
            <person name="Dong W."/>
            <person name="Hu S."/>
            <person name="Zeng C."/>
            <person name="Zhang J."/>
            <person name="Zhang Y."/>
            <person name="Li R."/>
            <person name="Xu Z."/>
            <person name="Li S."/>
            <person name="Li X."/>
            <person name="Zheng H."/>
            <person name="Cong L."/>
            <person name="Lin L."/>
            <person name="Yin J."/>
            <person name="Geng J."/>
            <person name="Li G."/>
            <person name="Shi J."/>
            <person name="Liu J."/>
            <person name="Lv H."/>
            <person name="Li J."/>
            <person name="Wang J."/>
            <person name="Deng Y."/>
            <person name="Ran L."/>
            <person name="Shi X."/>
            <person name="Wang X."/>
            <person name="Wu Q."/>
            <person name="Li C."/>
            <person name="Ren X."/>
            <person name="Wang J."/>
            <person name="Wang X."/>
            <person name="Li D."/>
            <person name="Liu D."/>
            <person name="Zhang X."/>
            <person name="Ji Z."/>
            <person name="Zhao W."/>
            <person name="Sun Y."/>
            <person name="Zhang Z."/>
            <person name="Bao J."/>
            <person name="Han Y."/>
            <person name="Dong L."/>
            <person name="Ji J."/>
            <person name="Chen P."/>
            <person name="Wu S."/>
            <person name="Liu J."/>
            <person name="Xiao Y."/>
            <person name="Bu D."/>
            <person name="Tan J."/>
            <person name="Yang L."/>
            <person name="Ye C."/>
            <person name="Zhang J."/>
            <person name="Xu J."/>
            <person name="Zhou Y."/>
            <person name="Yu Y."/>
            <person name="Zhang B."/>
            <person name="Zhuang S."/>
            <person name="Wei H."/>
            <person name="Liu B."/>
            <person name="Lei M."/>
            <person name="Yu H."/>
            <person name="Li Y."/>
            <person name="Xu H."/>
            <person name="Wei S."/>
            <person name="He X."/>
            <person name="Fang L."/>
            <person name="Zhang Z."/>
            <person name="Zhang Y."/>
            <person name="Huang X."/>
            <person name="Su Z."/>
            <person name="Tong W."/>
            <person name="Li J."/>
            <person name="Tong Z."/>
            <person name="Li S."/>
            <person name="Ye J."/>
            <person name="Wang L."/>
            <person name="Fang L."/>
            <person name="Lei T."/>
            <person name="Chen C."/>
            <person name="Chen H."/>
            <person name="Xu Z."/>
            <person name="Li H."/>
            <person name="Huang H."/>
            <person name="Zhang F."/>
            <person name="Xu H."/>
            <person name="Li N."/>
            <person name="Zhao C."/>
            <person name="Li S."/>
            <person name="Dong L."/>
            <person name="Huang Y."/>
            <person name="Li L."/>
            <person name="Xi Y."/>
            <person name="Qi Q."/>
            <person name="Li W."/>
            <person name="Zhang B."/>
            <person name="Hu W."/>
            <person name="Zhang Y."/>
            <person name="Tian X."/>
            <person name="Jiao Y."/>
            <person name="Liang X."/>
            <person name="Jin J."/>
            <person name="Gao L."/>
            <person name="Zheng W."/>
            <person name="Hao B."/>
            <person name="Liu S."/>
            <person name="Wang W."/>
            <person name="Yuan L."/>
            <person name="Cao M."/>
            <person name="McDermott J."/>
            <person name="Samudrala R."/>
            <person name="Wang J."/>
            <person name="Wong G.K."/>
            <person name="Yang H."/>
        </authorList>
    </citation>
    <scope>NUCLEOTIDE SEQUENCE [LARGE SCALE GENOMIC DNA]</scope>
    <source>
        <strain evidence="3">cv. 93-11</strain>
    </source>
</reference>
<dbReference type="HOGENOM" id="CLU_2610312_0_0_1"/>
<feature type="region of interest" description="Disordered" evidence="1">
    <location>
        <begin position="1"/>
        <end position="79"/>
    </location>
</feature>
<evidence type="ECO:0000256" key="1">
    <source>
        <dbReference type="SAM" id="MobiDB-lite"/>
    </source>
</evidence>
<sequence>MKVDHGGGLRTSAELSAKSRQRSVPTTVADLGQRWAGSLEGGRTSPDDDSGPMGTRRKPMNLAKWKPTPSARVEFASFD</sequence>
<protein>
    <submittedName>
        <fullName evidence="2">Uncharacterized protein</fullName>
    </submittedName>
</protein>
<keyword evidence="3" id="KW-1185">Reference proteome</keyword>
<accession>A2XPR7</accession>
<evidence type="ECO:0000313" key="2">
    <source>
        <dbReference type="EMBL" id="EAY92827.1"/>
    </source>
</evidence>
<dbReference type="Gramene" id="BGIOSGA015694-TA">
    <property type="protein sequence ID" value="BGIOSGA015694-PA"/>
    <property type="gene ID" value="BGIOSGA015694"/>
</dbReference>
<gene>
    <name evidence="2" type="ORF">OsI_14629</name>
</gene>
<name>A2XPR7_ORYSI</name>